<name>A0A1H2WU26_9PSED</name>
<proteinExistence type="inferred from homology"/>
<dbReference type="GO" id="GO:0015221">
    <property type="term" value="F:lipopolysaccharide transmembrane transporter activity"/>
    <property type="evidence" value="ECO:0007669"/>
    <property type="project" value="InterPro"/>
</dbReference>
<keyword evidence="8" id="KW-1185">Reference proteome</keyword>
<keyword evidence="4 6" id="KW-1133">Transmembrane helix</keyword>
<sequence>MLRKLRTFGPLALFAALLVALGYWNIRPETFLDRPSTKADDTEIDFYADNAHTLQYQPDGKLQYEMTATKLEHVKTSDITLVSAPDLMLYRGTDLPWHVRSDRAEVAPGGTQAELIDAVRVERTDAKGRPTVLTTSRLTVFPKQQYAQTEQAVRIDAANGVTTANGMKAYLNDNRMTLKSNVRGQYEAR</sequence>
<dbReference type="GO" id="GO:0030288">
    <property type="term" value="C:outer membrane-bounded periplasmic space"/>
    <property type="evidence" value="ECO:0007669"/>
    <property type="project" value="TreeGrafter"/>
</dbReference>
<dbReference type="PANTHER" id="PTHR37481">
    <property type="entry name" value="LIPOPOLYSACCHARIDE EXPORT SYSTEM PROTEIN LPTC"/>
    <property type="match status" value="1"/>
</dbReference>
<keyword evidence="3 6" id="KW-0812">Transmembrane</keyword>
<dbReference type="Pfam" id="PF06835">
    <property type="entry name" value="LptC"/>
    <property type="match status" value="1"/>
</dbReference>
<keyword evidence="5 6" id="KW-0472">Membrane</keyword>
<dbReference type="NCBIfam" id="TIGR04409">
    <property type="entry name" value="LptC_YrbK"/>
    <property type="match status" value="1"/>
</dbReference>
<organism evidence="7 8">
    <name type="scientific">Pseudomonas kuykendallii</name>
    <dbReference type="NCBI Taxonomy" id="1007099"/>
    <lineage>
        <taxon>Bacteria</taxon>
        <taxon>Pseudomonadati</taxon>
        <taxon>Pseudomonadota</taxon>
        <taxon>Gammaproteobacteria</taxon>
        <taxon>Pseudomonadales</taxon>
        <taxon>Pseudomonadaceae</taxon>
        <taxon>Pseudomonas</taxon>
    </lineage>
</organism>
<dbReference type="STRING" id="1007099.SAMN05216287_1665"/>
<evidence type="ECO:0000313" key="7">
    <source>
        <dbReference type="EMBL" id="SDW84008.1"/>
    </source>
</evidence>
<evidence type="ECO:0000313" key="8">
    <source>
        <dbReference type="Proteomes" id="UP000243778"/>
    </source>
</evidence>
<dbReference type="PANTHER" id="PTHR37481:SF1">
    <property type="entry name" value="LIPOPOLYSACCHARIDE EXPORT SYSTEM PROTEIN LPTC"/>
    <property type="match status" value="1"/>
</dbReference>
<dbReference type="InterPro" id="IPR026265">
    <property type="entry name" value="LptC"/>
</dbReference>
<protein>
    <recommendedName>
        <fullName evidence="6">Lipopolysaccharide export system protein LptC</fullName>
    </recommendedName>
</protein>
<evidence type="ECO:0000256" key="2">
    <source>
        <dbReference type="ARBA" id="ARBA00022519"/>
    </source>
</evidence>
<keyword evidence="2 6" id="KW-0997">Cell inner membrane</keyword>
<evidence type="ECO:0000256" key="6">
    <source>
        <dbReference type="HAMAP-Rule" id="MF_01915"/>
    </source>
</evidence>
<dbReference type="InterPro" id="IPR010664">
    <property type="entry name" value="LipoPS_assembly_LptC-rel"/>
</dbReference>
<reference evidence="8" key="1">
    <citation type="submission" date="2016-10" db="EMBL/GenBank/DDBJ databases">
        <authorList>
            <person name="Varghese N."/>
            <person name="Submissions S."/>
        </authorList>
    </citation>
    <scope>NUCLEOTIDE SEQUENCE [LARGE SCALE GENOMIC DNA]</scope>
    <source>
        <strain evidence="8">NRRL B-59562</strain>
    </source>
</reference>
<keyword evidence="1 6" id="KW-1003">Cell membrane</keyword>
<gene>
    <name evidence="6" type="primary">lptC</name>
    <name evidence="7" type="ORF">SAMN05216287_1665</name>
</gene>
<evidence type="ECO:0000256" key="1">
    <source>
        <dbReference type="ARBA" id="ARBA00022475"/>
    </source>
</evidence>
<dbReference type="EMBL" id="FNNU01000002">
    <property type="protein sequence ID" value="SDW84008.1"/>
    <property type="molecule type" value="Genomic_DNA"/>
</dbReference>
<dbReference type="InterPro" id="IPR052363">
    <property type="entry name" value="LPS_export_LptC"/>
</dbReference>
<comment type="subcellular location">
    <subcellularLocation>
        <location evidence="6">Cell inner membrane</location>
        <topology evidence="6">Single-pass membrane protein</topology>
    </subcellularLocation>
</comment>
<dbReference type="OrthoDB" id="5731914at2"/>
<dbReference type="RefSeq" id="WP_090226452.1">
    <property type="nucleotide sequence ID" value="NZ_FNNU01000002.1"/>
</dbReference>
<evidence type="ECO:0000256" key="4">
    <source>
        <dbReference type="ARBA" id="ARBA00022989"/>
    </source>
</evidence>
<comment type="subunit">
    <text evidence="6">Component of the lipopolysaccharide transport and assembly complex. Interacts with LptA and the LptBFG transporter complex.</text>
</comment>
<comment type="function">
    <text evidence="6">Involved in the assembly of lipopolysaccharide (LPS). Required for the translocation of LPS from the inner membrane to the outer membrane. Facilitates the transfer of LPS from the inner membrane to the periplasmic protein LptA. Could be a docking site for LptA.</text>
</comment>
<accession>A0A1H2WU26</accession>
<comment type="similarity">
    <text evidence="6">Belongs to the LptC family.</text>
</comment>
<dbReference type="HAMAP" id="MF_01915">
    <property type="entry name" value="LPS_assembly_LptC"/>
    <property type="match status" value="1"/>
</dbReference>
<dbReference type="GO" id="GO:0017089">
    <property type="term" value="F:glycolipid transfer activity"/>
    <property type="evidence" value="ECO:0007669"/>
    <property type="project" value="TreeGrafter"/>
</dbReference>
<dbReference type="GO" id="GO:0043165">
    <property type="term" value="P:Gram-negative-bacterium-type cell outer membrane assembly"/>
    <property type="evidence" value="ECO:0007669"/>
    <property type="project" value="UniProtKB-UniRule"/>
</dbReference>
<dbReference type="GO" id="GO:0005886">
    <property type="term" value="C:plasma membrane"/>
    <property type="evidence" value="ECO:0007669"/>
    <property type="project" value="UniProtKB-SubCell"/>
</dbReference>
<evidence type="ECO:0000256" key="5">
    <source>
        <dbReference type="ARBA" id="ARBA00023136"/>
    </source>
</evidence>
<dbReference type="AlphaFoldDB" id="A0A1H2WU26"/>
<dbReference type="Gene3D" id="2.60.450.10">
    <property type="entry name" value="Lipopolysaccharide (LPS) transport protein A like domain"/>
    <property type="match status" value="1"/>
</dbReference>
<dbReference type="Proteomes" id="UP000243778">
    <property type="component" value="Unassembled WGS sequence"/>
</dbReference>
<evidence type="ECO:0000256" key="3">
    <source>
        <dbReference type="ARBA" id="ARBA00022692"/>
    </source>
</evidence>